<dbReference type="GO" id="GO:0006261">
    <property type="term" value="P:DNA-templated DNA replication"/>
    <property type="evidence" value="ECO:0007669"/>
    <property type="project" value="TreeGrafter"/>
</dbReference>
<keyword evidence="4" id="KW-0548">Nucleotidyltransferase</keyword>
<dbReference type="GO" id="GO:0006338">
    <property type="term" value="P:chromatin remodeling"/>
    <property type="evidence" value="ECO:0007669"/>
    <property type="project" value="TreeGrafter"/>
</dbReference>
<dbReference type="OMA" id="DFFPRRQ"/>
<keyword evidence="5" id="KW-0007">Acetylation</keyword>
<keyword evidence="14" id="KW-1185">Reference proteome</keyword>
<protein>
    <recommendedName>
        <fullName evidence="11">Chromatin accessibility complex protein 1</fullName>
    </recommendedName>
    <alternativeName>
        <fullName evidence="12">DNA polymerase epsilon subunit p15</fullName>
    </alternativeName>
</protein>
<dbReference type="InterPro" id="IPR050568">
    <property type="entry name" value="Transcr_DNA_Rep_Reg"/>
</dbReference>
<dbReference type="KEGG" id="lak:106176745"/>
<keyword evidence="6" id="KW-0175">Coiled coil</keyword>
<evidence type="ECO:0000256" key="10">
    <source>
        <dbReference type="ARBA" id="ARBA00062516"/>
    </source>
</evidence>
<evidence type="ECO:0000256" key="6">
    <source>
        <dbReference type="ARBA" id="ARBA00023054"/>
    </source>
</evidence>
<accession>A0A1S3JXD1</accession>
<evidence type="ECO:0000256" key="9">
    <source>
        <dbReference type="ARBA" id="ARBA00059032"/>
    </source>
</evidence>
<dbReference type="FunFam" id="1.10.20.10:FF:000048">
    <property type="entry name" value="Chromatin accessibility complex subunit 1"/>
    <property type="match status" value="1"/>
</dbReference>
<sequence>MADKEKTEKAAQISLPLSRIKTIMKSSPDVSNISQDCLFLIAKATELFVQDLAVETLKRSREENKVDYKDLAEIVNTDDNLEFLHDIIPRKILAKEYLSQINGGGSSDDDDDVVVLD</sequence>
<dbReference type="GeneID" id="106176745"/>
<name>A0A1S3JXD1_LINAN</name>
<evidence type="ECO:0000256" key="5">
    <source>
        <dbReference type="ARBA" id="ARBA00022990"/>
    </source>
</evidence>
<evidence type="ECO:0000256" key="7">
    <source>
        <dbReference type="ARBA" id="ARBA00023125"/>
    </source>
</evidence>
<dbReference type="GO" id="GO:0046982">
    <property type="term" value="F:protein heterodimerization activity"/>
    <property type="evidence" value="ECO:0007669"/>
    <property type="project" value="InterPro"/>
</dbReference>
<evidence type="ECO:0000313" key="15">
    <source>
        <dbReference type="RefSeq" id="XP_013414711.1"/>
    </source>
</evidence>
<dbReference type="FunCoup" id="A0A1S3JXD1">
    <property type="interactions" value="1524"/>
</dbReference>
<keyword evidence="2" id="KW-0597">Phosphoprotein</keyword>
<reference evidence="15" key="1">
    <citation type="submission" date="2025-08" db="UniProtKB">
        <authorList>
            <consortium name="RefSeq"/>
        </authorList>
    </citation>
    <scope>IDENTIFICATION</scope>
    <source>
        <tissue evidence="15">Gonads</tissue>
    </source>
</reference>
<feature type="domain" description="Transcription factor CBF/NF-Y/archaeal histone" evidence="13">
    <location>
        <begin position="14"/>
        <end position="65"/>
    </location>
</feature>
<evidence type="ECO:0000256" key="11">
    <source>
        <dbReference type="ARBA" id="ARBA00071805"/>
    </source>
</evidence>
<dbReference type="Proteomes" id="UP000085678">
    <property type="component" value="Unplaced"/>
</dbReference>
<keyword evidence="3" id="KW-0808">Transferase</keyword>
<dbReference type="OrthoDB" id="1291358at2759"/>
<keyword evidence="8" id="KW-0539">Nucleus</keyword>
<comment type="subunit">
    <text evidence="10">Heterodimer with POLE3; binds to DNA. Component of the CHRAC ISWI chromatin remodeling complex at least composed of SMARCA5/SNF2H, BAZ1A/ACF1, CHRAC1 and POLE3; the complex preferentially binds DNA through the CHRAC1-POLE3 heterodimer and possesses ATP-dependent nucleosome-remodeling activity. Within the complex, the heterodimer with POLE3 interacts with SMARCA5/SNF2H; the interaction is direct and enhances nucleosome sliding activity by the SMARCA5/SNF2H and BAZ1A/ACF1 interaction. Within the complex, the heterodimer with POLE3 interacts with BAZ1A/ACF1; the interactions are direct.</text>
</comment>
<evidence type="ECO:0000256" key="8">
    <source>
        <dbReference type="ARBA" id="ARBA00023242"/>
    </source>
</evidence>
<keyword evidence="7" id="KW-0238">DNA-binding</keyword>
<dbReference type="GO" id="GO:0008623">
    <property type="term" value="C:CHRAC"/>
    <property type="evidence" value="ECO:0007669"/>
    <property type="project" value="TreeGrafter"/>
</dbReference>
<dbReference type="CDD" id="cd22924">
    <property type="entry name" value="HFD_CHRAC1-like"/>
    <property type="match status" value="1"/>
</dbReference>
<evidence type="ECO:0000259" key="13">
    <source>
        <dbReference type="Pfam" id="PF00808"/>
    </source>
</evidence>
<dbReference type="STRING" id="7574.A0A1S3JXD1"/>
<dbReference type="InterPro" id="IPR009072">
    <property type="entry name" value="Histone-fold"/>
</dbReference>
<evidence type="ECO:0000256" key="1">
    <source>
        <dbReference type="ARBA" id="ARBA00004123"/>
    </source>
</evidence>
<evidence type="ECO:0000256" key="4">
    <source>
        <dbReference type="ARBA" id="ARBA00022695"/>
    </source>
</evidence>
<dbReference type="GO" id="GO:0003677">
    <property type="term" value="F:DNA binding"/>
    <property type="evidence" value="ECO:0007669"/>
    <property type="project" value="UniProtKB-KW"/>
</dbReference>
<dbReference type="AlphaFoldDB" id="A0A1S3JXD1"/>
<dbReference type="Pfam" id="PF00808">
    <property type="entry name" value="CBFD_NFYB_HMF"/>
    <property type="match status" value="1"/>
</dbReference>
<organism evidence="14 15">
    <name type="scientific">Lingula anatina</name>
    <name type="common">Brachiopod</name>
    <name type="synonym">Lingula unguis</name>
    <dbReference type="NCBI Taxonomy" id="7574"/>
    <lineage>
        <taxon>Eukaryota</taxon>
        <taxon>Metazoa</taxon>
        <taxon>Spiralia</taxon>
        <taxon>Lophotrochozoa</taxon>
        <taxon>Brachiopoda</taxon>
        <taxon>Linguliformea</taxon>
        <taxon>Lingulata</taxon>
        <taxon>Lingulida</taxon>
        <taxon>Linguloidea</taxon>
        <taxon>Lingulidae</taxon>
        <taxon>Lingula</taxon>
    </lineage>
</organism>
<comment type="subcellular location">
    <subcellularLocation>
        <location evidence="1">Nucleus</location>
    </subcellularLocation>
</comment>
<dbReference type="Gene3D" id="1.10.20.10">
    <property type="entry name" value="Histone, subunit A"/>
    <property type="match status" value="1"/>
</dbReference>
<dbReference type="PANTHER" id="PTHR10252">
    <property type="entry name" value="HISTONE-LIKE TRANSCRIPTION FACTOR CCAAT-RELATED"/>
    <property type="match status" value="1"/>
</dbReference>
<gene>
    <name evidence="15" type="primary">LOC106176745</name>
</gene>
<dbReference type="RefSeq" id="XP_013414711.1">
    <property type="nucleotide sequence ID" value="XM_013559257.1"/>
</dbReference>
<evidence type="ECO:0000313" key="14">
    <source>
        <dbReference type="Proteomes" id="UP000085678"/>
    </source>
</evidence>
<evidence type="ECO:0000256" key="2">
    <source>
        <dbReference type="ARBA" id="ARBA00022553"/>
    </source>
</evidence>
<dbReference type="InterPro" id="IPR003958">
    <property type="entry name" value="CBFA_NFYB_domain"/>
</dbReference>
<proteinExistence type="predicted"/>
<dbReference type="InParanoid" id="A0A1S3JXD1"/>
<dbReference type="PANTHER" id="PTHR10252:SF54">
    <property type="entry name" value="CHROMATIN ACCESSIBILITY COMPLEX PROTEIN 1"/>
    <property type="match status" value="1"/>
</dbReference>
<dbReference type="GO" id="GO:0016779">
    <property type="term" value="F:nucleotidyltransferase activity"/>
    <property type="evidence" value="ECO:0007669"/>
    <property type="project" value="UniProtKB-KW"/>
</dbReference>
<dbReference type="SUPFAM" id="SSF47113">
    <property type="entry name" value="Histone-fold"/>
    <property type="match status" value="1"/>
</dbReference>
<evidence type="ECO:0000256" key="12">
    <source>
        <dbReference type="ARBA" id="ARBA00083235"/>
    </source>
</evidence>
<evidence type="ECO:0000256" key="3">
    <source>
        <dbReference type="ARBA" id="ARBA00022679"/>
    </source>
</evidence>
<comment type="function">
    <text evidence="9">Forms a complex with DNA polymerase epsilon subunit POLE3 and binds naked DNA, which is then incorporated into chromatin, aided by the nucleosome remodeling activity of ISWI/SNF2H and ACF1. Does not enhance nucleosome sliding activity of the ACF-5 ISWI chromatin remodeling complex.</text>
</comment>